<organism evidence="3 4">
    <name type="scientific">Thermobifida alba</name>
    <name type="common">Thermomonospora alba</name>
    <dbReference type="NCBI Taxonomy" id="53522"/>
    <lineage>
        <taxon>Bacteria</taxon>
        <taxon>Bacillati</taxon>
        <taxon>Actinomycetota</taxon>
        <taxon>Actinomycetes</taxon>
        <taxon>Streptosporangiales</taxon>
        <taxon>Nocardiopsidaceae</taxon>
        <taxon>Thermobifida</taxon>
    </lineage>
</organism>
<dbReference type="Gene3D" id="3.30.2310.20">
    <property type="entry name" value="RelE-like"/>
    <property type="match status" value="1"/>
</dbReference>
<dbReference type="Proteomes" id="UP000832041">
    <property type="component" value="Chromosome"/>
</dbReference>
<dbReference type="EMBL" id="CP051627">
    <property type="protein sequence ID" value="UPT23280.1"/>
    <property type="molecule type" value="Genomic_DNA"/>
</dbReference>
<proteinExistence type="inferred from homology"/>
<accession>A0ABY4L6I7</accession>
<comment type="similarity">
    <text evidence="1">Belongs to the RelE toxin family.</text>
</comment>
<gene>
    <name evidence="3" type="ORF">FOF52_02090</name>
</gene>
<protein>
    <submittedName>
        <fullName evidence="3">Type II toxin-antitoxin system RelE/ParE family toxin</fullName>
    </submittedName>
</protein>
<sequence>MSRLDRAVARRVHAAVLALAREPRPSGCRQLSGCPGIWRIRVGEYRVVYSVDDGELVVLALRVAHRREVDRAF</sequence>
<evidence type="ECO:0000256" key="2">
    <source>
        <dbReference type="ARBA" id="ARBA00022649"/>
    </source>
</evidence>
<dbReference type="PANTHER" id="PTHR35601">
    <property type="entry name" value="TOXIN RELE"/>
    <property type="match status" value="1"/>
</dbReference>
<name>A0ABY4L6I7_THEAE</name>
<dbReference type="SUPFAM" id="SSF143011">
    <property type="entry name" value="RelE-like"/>
    <property type="match status" value="1"/>
</dbReference>
<evidence type="ECO:0000256" key="1">
    <source>
        <dbReference type="ARBA" id="ARBA00006226"/>
    </source>
</evidence>
<keyword evidence="4" id="KW-1185">Reference proteome</keyword>
<reference evidence="3 4" key="1">
    <citation type="submission" date="2020-04" db="EMBL/GenBank/DDBJ databases">
        <title>Thermobifida alba genome sequencing and assembly.</title>
        <authorList>
            <person name="Luzics S."/>
            <person name="Horvath B."/>
            <person name="Nagy I."/>
            <person name="Toth A."/>
            <person name="Nagy I."/>
            <person name="Kukolya J."/>
        </authorList>
    </citation>
    <scope>NUCLEOTIDE SEQUENCE [LARGE SCALE GENOMIC DNA]</scope>
    <source>
        <strain evidence="3 4">DSM 43795</strain>
    </source>
</reference>
<keyword evidence="2" id="KW-1277">Toxin-antitoxin system</keyword>
<dbReference type="InterPro" id="IPR007712">
    <property type="entry name" value="RelE/ParE_toxin"/>
</dbReference>
<dbReference type="PANTHER" id="PTHR35601:SF1">
    <property type="entry name" value="TOXIN RELE"/>
    <property type="match status" value="1"/>
</dbReference>
<evidence type="ECO:0000313" key="4">
    <source>
        <dbReference type="Proteomes" id="UP000832041"/>
    </source>
</evidence>
<dbReference type="RefSeq" id="WP_341849820.1">
    <property type="nucleotide sequence ID" value="NZ_BAABEB010000010.1"/>
</dbReference>
<dbReference type="Pfam" id="PF05016">
    <property type="entry name" value="ParE_toxin"/>
    <property type="match status" value="1"/>
</dbReference>
<dbReference type="InterPro" id="IPR035093">
    <property type="entry name" value="RelE/ParE_toxin_dom_sf"/>
</dbReference>
<evidence type="ECO:0000313" key="3">
    <source>
        <dbReference type="EMBL" id="UPT23280.1"/>
    </source>
</evidence>